<comment type="cofactor">
    <cofactor evidence="1">
        <name>thiamine diphosphate</name>
        <dbReference type="ChEBI" id="CHEBI:58937"/>
    </cofactor>
</comment>
<organism evidence="6 7">
    <name type="scientific">Candidatus Aquitaenariimonas noxiae</name>
    <dbReference type="NCBI Taxonomy" id="1974741"/>
    <lineage>
        <taxon>Bacteria</taxon>
        <taxon>Pseudomonadati</taxon>
        <taxon>Candidatus Omnitrophota</taxon>
        <taxon>Candidatus Aquitaenariimonas</taxon>
    </lineage>
</organism>
<feature type="domain" description="Transketolase-like pyrimidine-binding" evidence="5">
    <location>
        <begin position="4"/>
        <end position="169"/>
    </location>
</feature>
<dbReference type="Gene3D" id="3.40.50.920">
    <property type="match status" value="1"/>
</dbReference>
<dbReference type="SUPFAM" id="SSF52518">
    <property type="entry name" value="Thiamin diphosphate-binding fold (THDP-binding)"/>
    <property type="match status" value="1"/>
</dbReference>
<comment type="similarity">
    <text evidence="2">Belongs to the transketolase family.</text>
</comment>
<keyword evidence="3" id="KW-0808">Transferase</keyword>
<dbReference type="Gene3D" id="3.40.50.970">
    <property type="match status" value="1"/>
</dbReference>
<dbReference type="InterPro" id="IPR051157">
    <property type="entry name" value="PDH/Transketolase"/>
</dbReference>
<comment type="caution">
    <text evidence="6">The sequence shown here is derived from an EMBL/GenBank/DDBJ whole genome shotgun (WGS) entry which is preliminary data.</text>
</comment>
<dbReference type="PROSITE" id="PS00802">
    <property type="entry name" value="TRANSKETOLASE_2"/>
    <property type="match status" value="1"/>
</dbReference>
<dbReference type="Pfam" id="PF02780">
    <property type="entry name" value="Transketolase_C"/>
    <property type="match status" value="1"/>
</dbReference>
<dbReference type="EMBL" id="PEWV01000013">
    <property type="protein sequence ID" value="PIU42280.1"/>
    <property type="molecule type" value="Genomic_DNA"/>
</dbReference>
<gene>
    <name evidence="6" type="ORF">COS99_01265</name>
</gene>
<keyword evidence="4" id="KW-0786">Thiamine pyrophosphate</keyword>
<name>A0A2J0L0U2_9BACT</name>
<protein>
    <submittedName>
        <fullName evidence="6">Transketolase</fullName>
    </submittedName>
</protein>
<dbReference type="GO" id="GO:0016740">
    <property type="term" value="F:transferase activity"/>
    <property type="evidence" value="ECO:0007669"/>
    <property type="project" value="UniProtKB-KW"/>
</dbReference>
<dbReference type="SMART" id="SM00861">
    <property type="entry name" value="Transket_pyr"/>
    <property type="match status" value="1"/>
</dbReference>
<proteinExistence type="inferred from homology"/>
<dbReference type="CDD" id="cd07033">
    <property type="entry name" value="TPP_PYR_DXS_TK_like"/>
    <property type="match status" value="1"/>
</dbReference>
<dbReference type="FunFam" id="3.40.50.970:FF:000129">
    <property type="entry name" value="Transketolase"/>
    <property type="match status" value="1"/>
</dbReference>
<evidence type="ECO:0000256" key="1">
    <source>
        <dbReference type="ARBA" id="ARBA00001964"/>
    </source>
</evidence>
<dbReference type="SUPFAM" id="SSF52922">
    <property type="entry name" value="TK C-terminal domain-like"/>
    <property type="match status" value="1"/>
</dbReference>
<reference evidence="6 7" key="1">
    <citation type="submission" date="2017-09" db="EMBL/GenBank/DDBJ databases">
        <title>Depth-based differentiation of microbial function through sediment-hosted aquifers and enrichment of novel symbionts in the deep terrestrial subsurface.</title>
        <authorList>
            <person name="Probst A.J."/>
            <person name="Ladd B."/>
            <person name="Jarett J.K."/>
            <person name="Geller-Mcgrath D.E."/>
            <person name="Sieber C.M."/>
            <person name="Emerson J.B."/>
            <person name="Anantharaman K."/>
            <person name="Thomas B.C."/>
            <person name="Malmstrom R."/>
            <person name="Stieglmeier M."/>
            <person name="Klingl A."/>
            <person name="Woyke T."/>
            <person name="Ryan C.M."/>
            <person name="Banfield J.F."/>
        </authorList>
    </citation>
    <scope>NUCLEOTIDE SEQUENCE [LARGE SCALE GENOMIC DNA]</scope>
    <source>
        <strain evidence="6">CG07_land_8_20_14_0_80_42_15</strain>
    </source>
</reference>
<evidence type="ECO:0000259" key="5">
    <source>
        <dbReference type="SMART" id="SM00861"/>
    </source>
</evidence>
<dbReference type="InterPro" id="IPR009014">
    <property type="entry name" value="Transketo_C/PFOR_II"/>
</dbReference>
<evidence type="ECO:0000256" key="4">
    <source>
        <dbReference type="ARBA" id="ARBA00023052"/>
    </source>
</evidence>
<dbReference type="InterPro" id="IPR033248">
    <property type="entry name" value="Transketolase_C"/>
</dbReference>
<evidence type="ECO:0000256" key="2">
    <source>
        <dbReference type="ARBA" id="ARBA00007131"/>
    </source>
</evidence>
<dbReference type="InterPro" id="IPR029061">
    <property type="entry name" value="THDP-binding"/>
</dbReference>
<accession>A0A2J0L0U2</accession>
<evidence type="ECO:0000313" key="6">
    <source>
        <dbReference type="EMBL" id="PIU42280.1"/>
    </source>
</evidence>
<dbReference type="AlphaFoldDB" id="A0A2J0L0U2"/>
<evidence type="ECO:0000313" key="7">
    <source>
        <dbReference type="Proteomes" id="UP000230052"/>
    </source>
</evidence>
<evidence type="ECO:0000256" key="3">
    <source>
        <dbReference type="ARBA" id="ARBA00022679"/>
    </source>
</evidence>
<sequence>MQMVPTRDGFGRGVVELGKTDERVVVLSADLTDSTRAGWFKKELPERFFAFGVSEQDMFGVASGFALAGKIPYACTFGVFATGRVWDQIRVSIAYMNLNVKIIGTHGGISVGEDGATHQALEEITLMRVLPNMTVIVPADAVEAKKATIEAAKHNGPVYIRLGRSEVPVITKESDRFEIGKANVLKEGNDLAIFACGMMVYYALEASEILSKEGIKARVINLHTPKPIDADTVKKAAIETKAIVTVEEHTLSGGFGSAISEIVSQNCPVPMKMIGINDRFGESGSQEELLKKFNLETKDIVKAAKEVLKVKK</sequence>
<dbReference type="InterPro" id="IPR005475">
    <property type="entry name" value="Transketolase-like_Pyr-bd"/>
</dbReference>
<dbReference type="Proteomes" id="UP000230052">
    <property type="component" value="Unassembled WGS sequence"/>
</dbReference>
<dbReference type="PANTHER" id="PTHR43825">
    <property type="entry name" value="PYRUVATE DEHYDROGENASE E1 COMPONENT"/>
    <property type="match status" value="1"/>
</dbReference>
<dbReference type="Pfam" id="PF02779">
    <property type="entry name" value="Transket_pyr"/>
    <property type="match status" value="1"/>
</dbReference>
<dbReference type="InterPro" id="IPR020826">
    <property type="entry name" value="Transketolase_BS"/>
</dbReference>
<dbReference type="PANTHER" id="PTHR43825:SF1">
    <property type="entry name" value="TRANSKETOLASE-LIKE PYRIMIDINE-BINDING DOMAIN-CONTAINING PROTEIN"/>
    <property type="match status" value="1"/>
</dbReference>